<organism evidence="1 2">
    <name type="scientific">Liparis tanakae</name>
    <name type="common">Tanaka's snailfish</name>
    <dbReference type="NCBI Taxonomy" id="230148"/>
    <lineage>
        <taxon>Eukaryota</taxon>
        <taxon>Metazoa</taxon>
        <taxon>Chordata</taxon>
        <taxon>Craniata</taxon>
        <taxon>Vertebrata</taxon>
        <taxon>Euteleostomi</taxon>
        <taxon>Actinopterygii</taxon>
        <taxon>Neopterygii</taxon>
        <taxon>Teleostei</taxon>
        <taxon>Neoteleostei</taxon>
        <taxon>Acanthomorphata</taxon>
        <taxon>Eupercaria</taxon>
        <taxon>Perciformes</taxon>
        <taxon>Cottioidei</taxon>
        <taxon>Cottales</taxon>
        <taxon>Liparidae</taxon>
        <taxon>Liparis</taxon>
    </lineage>
</organism>
<name>A0A4Z2HE30_9TELE</name>
<dbReference type="EMBL" id="SRLO01000277">
    <property type="protein sequence ID" value="TNN63263.1"/>
    <property type="molecule type" value="Genomic_DNA"/>
</dbReference>
<protein>
    <submittedName>
        <fullName evidence="1">Uncharacterized protein</fullName>
    </submittedName>
</protein>
<reference evidence="1 2" key="1">
    <citation type="submission" date="2019-03" db="EMBL/GenBank/DDBJ databases">
        <title>First draft genome of Liparis tanakae, snailfish: a comprehensive survey of snailfish specific genes.</title>
        <authorList>
            <person name="Kim W."/>
            <person name="Song I."/>
            <person name="Jeong J.-H."/>
            <person name="Kim D."/>
            <person name="Kim S."/>
            <person name="Ryu S."/>
            <person name="Song J.Y."/>
            <person name="Lee S.K."/>
        </authorList>
    </citation>
    <scope>NUCLEOTIDE SEQUENCE [LARGE SCALE GENOMIC DNA]</scope>
    <source>
        <tissue evidence="1">Muscle</tissue>
    </source>
</reference>
<sequence length="89" mass="9883">MAEMSVISAAPLVTGINHHRHVSSLPSHGKCGRSPVTLCFSHYRFLRSSRKLSNTTRPVGEQLAFNRLLPFLIGTKRRAENHSGLSFVL</sequence>
<comment type="caution">
    <text evidence="1">The sequence shown here is derived from an EMBL/GenBank/DDBJ whole genome shotgun (WGS) entry which is preliminary data.</text>
</comment>
<gene>
    <name evidence="1" type="ORF">EYF80_026514</name>
</gene>
<evidence type="ECO:0000313" key="2">
    <source>
        <dbReference type="Proteomes" id="UP000314294"/>
    </source>
</evidence>
<keyword evidence="2" id="KW-1185">Reference proteome</keyword>
<evidence type="ECO:0000313" key="1">
    <source>
        <dbReference type="EMBL" id="TNN63263.1"/>
    </source>
</evidence>
<dbReference type="Proteomes" id="UP000314294">
    <property type="component" value="Unassembled WGS sequence"/>
</dbReference>
<proteinExistence type="predicted"/>
<dbReference type="AlphaFoldDB" id="A0A4Z2HE30"/>
<accession>A0A4Z2HE30</accession>